<keyword evidence="9" id="KW-1185">Reference proteome</keyword>
<evidence type="ECO:0000256" key="6">
    <source>
        <dbReference type="ARBA" id="ARBA00025767"/>
    </source>
</evidence>
<dbReference type="InterPro" id="IPR015943">
    <property type="entry name" value="WD40/YVTN_repeat-like_dom_sf"/>
</dbReference>
<dbReference type="SUPFAM" id="SSF101908">
    <property type="entry name" value="Putative isomerase YbhE"/>
    <property type="match status" value="1"/>
</dbReference>
<keyword evidence="2" id="KW-0698">rRNA processing</keyword>
<gene>
    <name evidence="8" type="ORF">J437_LFUL008635</name>
</gene>
<comment type="subcellular location">
    <subcellularLocation>
        <location evidence="1">Nucleus</location>
        <location evidence="1">Nucleolus</location>
    </subcellularLocation>
</comment>
<sequence length="309" mass="34153">MTHNKSTFYLDLVSGVSSITQPLLWFFQVDGRDNPKLVSVQFERYPVHCGRFSTDGSELLVGSRNHPHFYSYDLMDGKITKINANQGLDQTHTKLFEMSPCGRYVALLGRWGAVHLLTARTKEWVSTLQMTGNVASLSFSSNGSHLYTYGETGEVWVWDIASRSCIHRFADEGSFGGECVAVSPSGRFIACGSQAGIVNLYERDEAFRPAIDGCSRPSPAYTIGNLTTPITSLLFDPTSELLVLASEHKAEAIRIAHLPSRSVYCNFPGFNSKLNKTLCMDISPHGGYLTVGDNKGNANLFRLVFVLLY</sequence>
<dbReference type="PROSITE" id="PS50082">
    <property type="entry name" value="WD_REPEATS_2"/>
    <property type="match status" value="1"/>
</dbReference>
<evidence type="ECO:0000256" key="3">
    <source>
        <dbReference type="ARBA" id="ARBA00022574"/>
    </source>
</evidence>
<accession>A0A8K0K557</accession>
<reference evidence="8" key="2">
    <citation type="submission" date="2017-10" db="EMBL/GenBank/DDBJ databases">
        <title>Ladona fulva Genome sequencing and assembly.</title>
        <authorList>
            <person name="Murali S."/>
            <person name="Richards S."/>
            <person name="Bandaranaike D."/>
            <person name="Bellair M."/>
            <person name="Blankenburg K."/>
            <person name="Chao H."/>
            <person name="Dinh H."/>
            <person name="Doddapaneni H."/>
            <person name="Dugan-Rocha S."/>
            <person name="Elkadiri S."/>
            <person name="Gnanaolivu R."/>
            <person name="Hernandez B."/>
            <person name="Skinner E."/>
            <person name="Javaid M."/>
            <person name="Lee S."/>
            <person name="Li M."/>
            <person name="Ming W."/>
            <person name="Munidasa M."/>
            <person name="Muniz J."/>
            <person name="Nguyen L."/>
            <person name="Hughes D."/>
            <person name="Osuji N."/>
            <person name="Pu L.-L."/>
            <person name="Puazo M."/>
            <person name="Qu C."/>
            <person name="Quiroz J."/>
            <person name="Raj R."/>
            <person name="Weissenberger G."/>
            <person name="Xin Y."/>
            <person name="Zou X."/>
            <person name="Han Y."/>
            <person name="Worley K."/>
            <person name="Muzny D."/>
            <person name="Gibbs R."/>
        </authorList>
    </citation>
    <scope>NUCLEOTIDE SEQUENCE</scope>
    <source>
        <strain evidence="8">Sampled in the wild</strain>
    </source>
</reference>
<dbReference type="GO" id="GO:0006364">
    <property type="term" value="P:rRNA processing"/>
    <property type="evidence" value="ECO:0007669"/>
    <property type="project" value="UniProtKB-KW"/>
</dbReference>
<protein>
    <submittedName>
        <fullName evidence="8">Uncharacterized protein</fullName>
    </submittedName>
</protein>
<name>A0A8K0K557_LADFU</name>
<evidence type="ECO:0000256" key="1">
    <source>
        <dbReference type="ARBA" id="ARBA00004604"/>
    </source>
</evidence>
<comment type="caution">
    <text evidence="8">The sequence shown here is derived from an EMBL/GenBank/DDBJ whole genome shotgun (WGS) entry which is preliminary data.</text>
</comment>
<dbReference type="Pfam" id="PF00400">
    <property type="entry name" value="WD40"/>
    <property type="match status" value="2"/>
</dbReference>
<keyword evidence="3 7" id="KW-0853">WD repeat</keyword>
<evidence type="ECO:0000256" key="4">
    <source>
        <dbReference type="ARBA" id="ARBA00022737"/>
    </source>
</evidence>
<dbReference type="SMART" id="SM00320">
    <property type="entry name" value="WD40"/>
    <property type="match status" value="4"/>
</dbReference>
<keyword evidence="5" id="KW-0539">Nucleus</keyword>
<evidence type="ECO:0000256" key="5">
    <source>
        <dbReference type="ARBA" id="ARBA00023242"/>
    </source>
</evidence>
<evidence type="ECO:0000256" key="2">
    <source>
        <dbReference type="ARBA" id="ARBA00022552"/>
    </source>
</evidence>
<evidence type="ECO:0000313" key="8">
    <source>
        <dbReference type="EMBL" id="KAG8228557.1"/>
    </source>
</evidence>
<dbReference type="OrthoDB" id="1935146at2759"/>
<reference evidence="8" key="1">
    <citation type="submission" date="2013-04" db="EMBL/GenBank/DDBJ databases">
        <authorList>
            <person name="Qu J."/>
            <person name="Murali S.C."/>
            <person name="Bandaranaike D."/>
            <person name="Bellair M."/>
            <person name="Blankenburg K."/>
            <person name="Chao H."/>
            <person name="Dinh H."/>
            <person name="Doddapaneni H."/>
            <person name="Downs B."/>
            <person name="Dugan-Rocha S."/>
            <person name="Elkadiri S."/>
            <person name="Gnanaolivu R.D."/>
            <person name="Hernandez B."/>
            <person name="Javaid M."/>
            <person name="Jayaseelan J.C."/>
            <person name="Lee S."/>
            <person name="Li M."/>
            <person name="Ming W."/>
            <person name="Munidasa M."/>
            <person name="Muniz J."/>
            <person name="Nguyen L."/>
            <person name="Ongeri F."/>
            <person name="Osuji N."/>
            <person name="Pu L.-L."/>
            <person name="Puazo M."/>
            <person name="Qu C."/>
            <person name="Quiroz J."/>
            <person name="Raj R."/>
            <person name="Weissenberger G."/>
            <person name="Xin Y."/>
            <person name="Zou X."/>
            <person name="Han Y."/>
            <person name="Richards S."/>
            <person name="Worley K."/>
            <person name="Muzny D."/>
            <person name="Gibbs R."/>
        </authorList>
    </citation>
    <scope>NUCLEOTIDE SEQUENCE</scope>
    <source>
        <strain evidence="8">Sampled in the wild</strain>
    </source>
</reference>
<dbReference type="PANTHER" id="PTHR18359">
    <property type="entry name" value="WD-REPEAT PROTEIN-RELATED"/>
    <property type="match status" value="1"/>
</dbReference>
<dbReference type="EMBL" id="KZ308377">
    <property type="protein sequence ID" value="KAG8228557.1"/>
    <property type="molecule type" value="Genomic_DNA"/>
</dbReference>
<organism evidence="8 9">
    <name type="scientific">Ladona fulva</name>
    <name type="common">Scarce chaser dragonfly</name>
    <name type="synonym">Libellula fulva</name>
    <dbReference type="NCBI Taxonomy" id="123851"/>
    <lineage>
        <taxon>Eukaryota</taxon>
        <taxon>Metazoa</taxon>
        <taxon>Ecdysozoa</taxon>
        <taxon>Arthropoda</taxon>
        <taxon>Hexapoda</taxon>
        <taxon>Insecta</taxon>
        <taxon>Pterygota</taxon>
        <taxon>Palaeoptera</taxon>
        <taxon>Odonata</taxon>
        <taxon>Epiprocta</taxon>
        <taxon>Anisoptera</taxon>
        <taxon>Libelluloidea</taxon>
        <taxon>Libellulidae</taxon>
        <taxon>Ladona</taxon>
    </lineage>
</organism>
<feature type="repeat" description="WD" evidence="7">
    <location>
        <begin position="127"/>
        <end position="168"/>
    </location>
</feature>
<proteinExistence type="inferred from homology"/>
<evidence type="ECO:0000256" key="7">
    <source>
        <dbReference type="PROSITE-ProRule" id="PRU00221"/>
    </source>
</evidence>
<dbReference type="InterPro" id="IPR001680">
    <property type="entry name" value="WD40_rpt"/>
</dbReference>
<comment type="similarity">
    <text evidence="6">Belongs to the WD repeat UTP18 family.</text>
</comment>
<dbReference type="InterPro" id="IPR045161">
    <property type="entry name" value="Utp18"/>
</dbReference>
<dbReference type="Proteomes" id="UP000792457">
    <property type="component" value="Unassembled WGS sequence"/>
</dbReference>
<dbReference type="Gene3D" id="2.130.10.10">
    <property type="entry name" value="YVTN repeat-like/Quinoprotein amine dehydrogenase"/>
    <property type="match status" value="1"/>
</dbReference>
<dbReference type="GO" id="GO:0034388">
    <property type="term" value="C:Pwp2p-containing subcomplex of 90S preribosome"/>
    <property type="evidence" value="ECO:0007669"/>
    <property type="project" value="TreeGrafter"/>
</dbReference>
<dbReference type="PANTHER" id="PTHR18359:SF0">
    <property type="entry name" value="U3 SMALL NUCLEOLAR RNA-ASSOCIATED PROTEIN 18 HOMOLOG"/>
    <property type="match status" value="1"/>
</dbReference>
<dbReference type="GO" id="GO:0032040">
    <property type="term" value="C:small-subunit processome"/>
    <property type="evidence" value="ECO:0007669"/>
    <property type="project" value="TreeGrafter"/>
</dbReference>
<evidence type="ECO:0000313" key="9">
    <source>
        <dbReference type="Proteomes" id="UP000792457"/>
    </source>
</evidence>
<dbReference type="AlphaFoldDB" id="A0A8K0K557"/>
<keyword evidence="4" id="KW-0677">Repeat</keyword>